<sequence>MAKYPRVGHLYQDVYEHTVRVVATSAERQRITYQRTEPAYGWTINAALVVFNARFRRLA</sequence>
<dbReference type="Proteomes" id="UP000255248">
    <property type="component" value="Unassembled WGS sequence"/>
</dbReference>
<protein>
    <recommendedName>
        <fullName evidence="3">DUF4222 domain-containing protein</fullName>
    </recommendedName>
</protein>
<proteinExistence type="predicted"/>
<dbReference type="InterPro" id="IPR025317">
    <property type="entry name" value="DUF4222"/>
</dbReference>
<organism evidence="1 2">
    <name type="scientific">Edwardsiella hoshinae</name>
    <dbReference type="NCBI Taxonomy" id="93378"/>
    <lineage>
        <taxon>Bacteria</taxon>
        <taxon>Pseudomonadati</taxon>
        <taxon>Pseudomonadota</taxon>
        <taxon>Gammaproteobacteria</taxon>
        <taxon>Enterobacterales</taxon>
        <taxon>Hafniaceae</taxon>
        <taxon>Edwardsiella</taxon>
    </lineage>
</organism>
<evidence type="ECO:0008006" key="3">
    <source>
        <dbReference type="Google" id="ProtNLM"/>
    </source>
</evidence>
<reference evidence="1 2" key="1">
    <citation type="submission" date="2018-06" db="EMBL/GenBank/DDBJ databases">
        <authorList>
            <consortium name="Pathogen Informatics"/>
            <person name="Doyle S."/>
        </authorList>
    </citation>
    <scope>NUCLEOTIDE SEQUENCE [LARGE SCALE GENOMIC DNA]</scope>
    <source>
        <strain evidence="1 2">NCTC12121</strain>
    </source>
</reference>
<dbReference type="RefSeq" id="WP_024522245.1">
    <property type="nucleotide sequence ID" value="NZ_CP065626.1"/>
</dbReference>
<name>A0A376DCT9_9GAMM</name>
<gene>
    <name evidence="1" type="ORF">NCTC12121_01433</name>
</gene>
<dbReference type="EMBL" id="UFXZ01000001">
    <property type="protein sequence ID" value="STC87286.1"/>
    <property type="molecule type" value="Genomic_DNA"/>
</dbReference>
<dbReference type="Pfam" id="PF13973">
    <property type="entry name" value="DUF4222"/>
    <property type="match status" value="1"/>
</dbReference>
<dbReference type="OrthoDB" id="6414809at2"/>
<evidence type="ECO:0000313" key="1">
    <source>
        <dbReference type="EMBL" id="STC87286.1"/>
    </source>
</evidence>
<accession>A0A376DCT9</accession>
<evidence type="ECO:0000313" key="2">
    <source>
        <dbReference type="Proteomes" id="UP000255248"/>
    </source>
</evidence>
<dbReference type="AlphaFoldDB" id="A0A376DCT9"/>